<evidence type="ECO:0000256" key="3">
    <source>
        <dbReference type="ARBA" id="ARBA00023015"/>
    </source>
</evidence>
<accession>A0A562NMB3</accession>
<proteinExistence type="predicted"/>
<keyword evidence="5" id="KW-0804">Transcription</keyword>
<dbReference type="PROSITE" id="PS50937">
    <property type="entry name" value="HTH_MERR_2"/>
    <property type="match status" value="1"/>
</dbReference>
<dbReference type="OrthoDB" id="9802944at2"/>
<dbReference type="NCBIfam" id="TIGR02044">
    <property type="entry name" value="CueR"/>
    <property type="match status" value="1"/>
</dbReference>
<name>A0A562NMB3_9RHOB</name>
<keyword evidence="4" id="KW-0238">DNA-binding</keyword>
<dbReference type="SMART" id="SM00422">
    <property type="entry name" value="HTH_MERR"/>
    <property type="match status" value="1"/>
</dbReference>
<dbReference type="PROSITE" id="PS00552">
    <property type="entry name" value="HTH_MERR_1"/>
    <property type="match status" value="1"/>
</dbReference>
<dbReference type="EMBL" id="VLKU01000007">
    <property type="protein sequence ID" value="TWI33210.1"/>
    <property type="molecule type" value="Genomic_DNA"/>
</dbReference>
<dbReference type="InterPro" id="IPR000551">
    <property type="entry name" value="MerR-type_HTH_dom"/>
</dbReference>
<evidence type="ECO:0000256" key="2">
    <source>
        <dbReference type="ARBA" id="ARBA00022490"/>
    </source>
</evidence>
<gene>
    <name evidence="7" type="ORF">IQ24_02351</name>
</gene>
<dbReference type="SUPFAM" id="SSF46955">
    <property type="entry name" value="Putative DNA-binding domain"/>
    <property type="match status" value="1"/>
</dbReference>
<sequence length="149" mass="16504">MNIGQAAKASGVSAKMIRYYEQSGLIPPADRRASGYRDYSDTDVHNLSFIRRARDLGFSVAEIGDLLGLWRDQDRQSVEVRKLALSHIETLEKKIVALQEMSRTLGALVACCNGDERPDCPIIDSLQSGREGEDVEIRARVGAVEKLAR</sequence>
<comment type="subcellular location">
    <subcellularLocation>
        <location evidence="1">Cytoplasm</location>
    </subcellularLocation>
</comment>
<reference evidence="7 8" key="1">
    <citation type="journal article" date="2015" name="Stand. Genomic Sci.">
        <title>Genomic Encyclopedia of Bacterial and Archaeal Type Strains, Phase III: the genomes of soil and plant-associated and newly described type strains.</title>
        <authorList>
            <person name="Whitman W.B."/>
            <person name="Woyke T."/>
            <person name="Klenk H.P."/>
            <person name="Zhou Y."/>
            <person name="Lilburn T.G."/>
            <person name="Beck B.J."/>
            <person name="De Vos P."/>
            <person name="Vandamme P."/>
            <person name="Eisen J.A."/>
            <person name="Garrity G."/>
            <person name="Hugenholtz P."/>
            <person name="Kyrpides N.C."/>
        </authorList>
    </citation>
    <scope>NUCLEOTIDE SEQUENCE [LARGE SCALE GENOMIC DNA]</scope>
    <source>
        <strain evidence="7 8">CGMCC 1.5364</strain>
    </source>
</reference>
<evidence type="ECO:0000313" key="7">
    <source>
        <dbReference type="EMBL" id="TWI33210.1"/>
    </source>
</evidence>
<dbReference type="RefSeq" id="WP_145398162.1">
    <property type="nucleotide sequence ID" value="NZ_VLKU01000007.1"/>
</dbReference>
<comment type="caution">
    <text evidence="7">The sequence shown here is derived from an EMBL/GenBank/DDBJ whole genome shotgun (WGS) entry which is preliminary data.</text>
</comment>
<dbReference type="GO" id="GO:0045893">
    <property type="term" value="P:positive regulation of DNA-templated transcription"/>
    <property type="evidence" value="ECO:0007669"/>
    <property type="project" value="InterPro"/>
</dbReference>
<dbReference type="GO" id="GO:0005507">
    <property type="term" value="F:copper ion binding"/>
    <property type="evidence" value="ECO:0007669"/>
    <property type="project" value="InterPro"/>
</dbReference>
<feature type="domain" description="HTH merR-type" evidence="6">
    <location>
        <begin position="1"/>
        <end position="69"/>
    </location>
</feature>
<dbReference type="PRINTS" id="PR00040">
    <property type="entry name" value="HTHMERR"/>
</dbReference>
<dbReference type="InterPro" id="IPR047057">
    <property type="entry name" value="MerR_fam"/>
</dbReference>
<dbReference type="InterPro" id="IPR009061">
    <property type="entry name" value="DNA-bd_dom_put_sf"/>
</dbReference>
<dbReference type="Proteomes" id="UP000316225">
    <property type="component" value="Unassembled WGS sequence"/>
</dbReference>
<keyword evidence="2" id="KW-0963">Cytoplasm</keyword>
<keyword evidence="3" id="KW-0805">Transcription regulation</keyword>
<dbReference type="GO" id="GO:0003677">
    <property type="term" value="F:DNA binding"/>
    <property type="evidence" value="ECO:0007669"/>
    <property type="project" value="UniProtKB-KW"/>
</dbReference>
<evidence type="ECO:0000256" key="4">
    <source>
        <dbReference type="ARBA" id="ARBA00023125"/>
    </source>
</evidence>
<dbReference type="Pfam" id="PF13411">
    <property type="entry name" value="MerR_1"/>
    <property type="match status" value="1"/>
</dbReference>
<evidence type="ECO:0000256" key="1">
    <source>
        <dbReference type="ARBA" id="ARBA00004496"/>
    </source>
</evidence>
<dbReference type="PANTHER" id="PTHR30204:SF94">
    <property type="entry name" value="HEAVY METAL-DEPENDENT TRANSCRIPTIONAL REGULATOR HI_0293-RELATED"/>
    <property type="match status" value="1"/>
</dbReference>
<evidence type="ECO:0000313" key="8">
    <source>
        <dbReference type="Proteomes" id="UP000316225"/>
    </source>
</evidence>
<dbReference type="PANTHER" id="PTHR30204">
    <property type="entry name" value="REDOX-CYCLING DRUG-SENSING TRANSCRIPTIONAL ACTIVATOR SOXR"/>
    <property type="match status" value="1"/>
</dbReference>
<dbReference type="AlphaFoldDB" id="A0A562NMB3"/>
<dbReference type="GO" id="GO:0005737">
    <property type="term" value="C:cytoplasm"/>
    <property type="evidence" value="ECO:0007669"/>
    <property type="project" value="UniProtKB-SubCell"/>
</dbReference>
<dbReference type="Gene3D" id="1.10.1660.10">
    <property type="match status" value="1"/>
</dbReference>
<evidence type="ECO:0000259" key="6">
    <source>
        <dbReference type="PROSITE" id="PS50937"/>
    </source>
</evidence>
<keyword evidence="8" id="KW-1185">Reference proteome</keyword>
<evidence type="ECO:0000256" key="5">
    <source>
        <dbReference type="ARBA" id="ARBA00023163"/>
    </source>
</evidence>
<dbReference type="CDD" id="cd01108">
    <property type="entry name" value="HTH_CueR"/>
    <property type="match status" value="1"/>
</dbReference>
<protein>
    <submittedName>
        <fullName evidence="7">MerR family gold-responsive transcriptional activator of gol and ges genes</fullName>
    </submittedName>
</protein>
<dbReference type="GO" id="GO:0003700">
    <property type="term" value="F:DNA-binding transcription factor activity"/>
    <property type="evidence" value="ECO:0007669"/>
    <property type="project" value="InterPro"/>
</dbReference>
<dbReference type="InterPro" id="IPR011789">
    <property type="entry name" value="CueR"/>
</dbReference>
<organism evidence="7 8">
    <name type="scientific">Paracoccus sulfuroxidans</name>
    <dbReference type="NCBI Taxonomy" id="384678"/>
    <lineage>
        <taxon>Bacteria</taxon>
        <taxon>Pseudomonadati</taxon>
        <taxon>Pseudomonadota</taxon>
        <taxon>Alphaproteobacteria</taxon>
        <taxon>Rhodobacterales</taxon>
        <taxon>Paracoccaceae</taxon>
        <taxon>Paracoccus</taxon>
    </lineage>
</organism>